<feature type="domain" description="Extensin-like C-terminal" evidence="2">
    <location>
        <begin position="64"/>
        <end position="238"/>
    </location>
</feature>
<reference evidence="3" key="1">
    <citation type="journal article" date="2014" name="Int. J. Syst. Evol. Microbiol.">
        <title>Complete genome sequence of Corynebacterium casei LMG S-19264T (=DSM 44701T), isolated from a smear-ripened cheese.</title>
        <authorList>
            <consortium name="US DOE Joint Genome Institute (JGI-PGF)"/>
            <person name="Walter F."/>
            <person name="Albersmeier A."/>
            <person name="Kalinowski J."/>
            <person name="Ruckert C."/>
        </authorList>
    </citation>
    <scope>NUCLEOTIDE SEQUENCE</scope>
    <source>
        <strain evidence="3">CGMCC 1.12214</strain>
    </source>
</reference>
<feature type="compositionally biased region" description="Polar residues" evidence="1">
    <location>
        <begin position="1"/>
        <end position="23"/>
    </location>
</feature>
<protein>
    <recommendedName>
        <fullName evidence="2">Extensin-like C-terminal domain-containing protein</fullName>
    </recommendedName>
</protein>
<keyword evidence="4" id="KW-1185">Reference proteome</keyword>
<proteinExistence type="predicted"/>
<reference evidence="3" key="2">
    <citation type="submission" date="2020-09" db="EMBL/GenBank/DDBJ databases">
        <authorList>
            <person name="Sun Q."/>
            <person name="Zhou Y."/>
        </authorList>
    </citation>
    <scope>NUCLEOTIDE SEQUENCE</scope>
    <source>
        <strain evidence="3">CGMCC 1.12214</strain>
    </source>
</reference>
<dbReference type="Proteomes" id="UP000603912">
    <property type="component" value="Unassembled WGS sequence"/>
</dbReference>
<dbReference type="EMBL" id="BMES01000002">
    <property type="protein sequence ID" value="GGH24593.1"/>
    <property type="molecule type" value="Genomic_DNA"/>
</dbReference>
<accession>A0A917MIN6</accession>
<dbReference type="AlphaFoldDB" id="A0A917MIN6"/>
<feature type="region of interest" description="Disordered" evidence="1">
    <location>
        <begin position="1"/>
        <end position="65"/>
    </location>
</feature>
<organism evidence="3 4">
    <name type="scientific">Alsobacter metallidurans</name>
    <dbReference type="NCBI Taxonomy" id="340221"/>
    <lineage>
        <taxon>Bacteria</taxon>
        <taxon>Pseudomonadati</taxon>
        <taxon>Pseudomonadota</taxon>
        <taxon>Alphaproteobacteria</taxon>
        <taxon>Hyphomicrobiales</taxon>
        <taxon>Alsobacteraceae</taxon>
        <taxon>Alsobacter</taxon>
    </lineage>
</organism>
<name>A0A917MIN6_9HYPH</name>
<evidence type="ECO:0000313" key="3">
    <source>
        <dbReference type="EMBL" id="GGH24593.1"/>
    </source>
</evidence>
<evidence type="ECO:0000256" key="1">
    <source>
        <dbReference type="SAM" id="MobiDB-lite"/>
    </source>
</evidence>
<evidence type="ECO:0000259" key="2">
    <source>
        <dbReference type="Pfam" id="PF06904"/>
    </source>
</evidence>
<dbReference type="Pfam" id="PF06904">
    <property type="entry name" value="Extensin-like_C"/>
    <property type="match status" value="1"/>
</dbReference>
<dbReference type="InterPro" id="IPR009683">
    <property type="entry name" value="Extensin-like_C"/>
</dbReference>
<gene>
    <name evidence="3" type="ORF">GCM10007036_31110</name>
</gene>
<evidence type="ECO:0000313" key="4">
    <source>
        <dbReference type="Proteomes" id="UP000603912"/>
    </source>
</evidence>
<comment type="caution">
    <text evidence="3">The sequence shown here is derived from an EMBL/GenBank/DDBJ whole genome shotgun (WGS) entry which is preliminary data.</text>
</comment>
<sequence length="238" mass="25348">MQPQAKSRLGSQAGSASEDNPSDQAVAPLPPERPRDLDDLPPPVQNRPVGKEEQVQPGPDDEGCADRLTKLGVVFKPLPPIESGACGTRRPFQVSALPDGMTLSLPITLTCPAAEALATWSRDVVSVAAERELNVSPKRINIGTSYQCRSVNHRAGAKLSEHAFANAVDLASFEFEKRASVEVGKTGPDTPEGRFAAAVRSGACRYFTTVLGPGANADHADHLHLDLRASSSSYRICQ</sequence>